<name>A0AAN6PUK0_9PEZI</name>
<keyword evidence="3" id="KW-1185">Reference proteome</keyword>
<organism evidence="2 3">
    <name type="scientific">Parathielavia hyrcaniae</name>
    <dbReference type="NCBI Taxonomy" id="113614"/>
    <lineage>
        <taxon>Eukaryota</taxon>
        <taxon>Fungi</taxon>
        <taxon>Dikarya</taxon>
        <taxon>Ascomycota</taxon>
        <taxon>Pezizomycotina</taxon>
        <taxon>Sordariomycetes</taxon>
        <taxon>Sordariomycetidae</taxon>
        <taxon>Sordariales</taxon>
        <taxon>Chaetomiaceae</taxon>
        <taxon>Parathielavia</taxon>
    </lineage>
</organism>
<dbReference type="AlphaFoldDB" id="A0AAN6PUK0"/>
<keyword evidence="1" id="KW-0732">Signal</keyword>
<evidence type="ECO:0000256" key="1">
    <source>
        <dbReference type="SAM" id="SignalP"/>
    </source>
</evidence>
<feature type="signal peptide" evidence="1">
    <location>
        <begin position="1"/>
        <end position="20"/>
    </location>
</feature>
<dbReference type="EMBL" id="MU863677">
    <property type="protein sequence ID" value="KAK4097341.1"/>
    <property type="molecule type" value="Genomic_DNA"/>
</dbReference>
<proteinExistence type="predicted"/>
<gene>
    <name evidence="2" type="ORF">N658DRAFT_292885</name>
</gene>
<reference evidence="2" key="2">
    <citation type="submission" date="2023-05" db="EMBL/GenBank/DDBJ databases">
        <authorList>
            <consortium name="Lawrence Berkeley National Laboratory"/>
            <person name="Steindorff A."/>
            <person name="Hensen N."/>
            <person name="Bonometti L."/>
            <person name="Westerberg I."/>
            <person name="Brannstrom I.O."/>
            <person name="Guillou S."/>
            <person name="Cros-Aarteil S."/>
            <person name="Calhoun S."/>
            <person name="Haridas S."/>
            <person name="Kuo A."/>
            <person name="Mondo S."/>
            <person name="Pangilinan J."/>
            <person name="Riley R."/>
            <person name="Labutti K."/>
            <person name="Andreopoulos B."/>
            <person name="Lipzen A."/>
            <person name="Chen C."/>
            <person name="Yanf M."/>
            <person name="Daum C."/>
            <person name="Ng V."/>
            <person name="Clum A."/>
            <person name="Ohm R."/>
            <person name="Martin F."/>
            <person name="Silar P."/>
            <person name="Natvig D."/>
            <person name="Lalanne C."/>
            <person name="Gautier V."/>
            <person name="Ament-Velasquez S.L."/>
            <person name="Kruys A."/>
            <person name="Hutchinson M.I."/>
            <person name="Powell A.J."/>
            <person name="Barry K."/>
            <person name="Miller A.N."/>
            <person name="Grigoriev I.V."/>
            <person name="Debuchy R."/>
            <person name="Gladieux P."/>
            <person name="Thoren M.H."/>
            <person name="Johannesson H."/>
        </authorList>
    </citation>
    <scope>NUCLEOTIDE SEQUENCE</scope>
    <source>
        <strain evidence="2">CBS 757.83</strain>
    </source>
</reference>
<accession>A0AAN6PUK0</accession>
<sequence length="122" mass="13639">MKLTAVTAAAVLALAGNAEAWRVYLHSFTDFKGLTYTQAGPGDTGSKCFDLPEEYRYTANSITYYAYNKQTNPSTRCRITLYDAQDCGSVIKGPSYSVDTKKALPDDWRNRVRAFKTECWAV</sequence>
<comment type="caution">
    <text evidence="2">The sequence shown here is derived from an EMBL/GenBank/DDBJ whole genome shotgun (WGS) entry which is preliminary data.</text>
</comment>
<evidence type="ECO:0000313" key="2">
    <source>
        <dbReference type="EMBL" id="KAK4097341.1"/>
    </source>
</evidence>
<protein>
    <submittedName>
        <fullName evidence="2">Uncharacterized protein</fullName>
    </submittedName>
</protein>
<dbReference type="Proteomes" id="UP001305647">
    <property type="component" value="Unassembled WGS sequence"/>
</dbReference>
<evidence type="ECO:0000313" key="3">
    <source>
        <dbReference type="Proteomes" id="UP001305647"/>
    </source>
</evidence>
<feature type="chain" id="PRO_5042818649" evidence="1">
    <location>
        <begin position="21"/>
        <end position="122"/>
    </location>
</feature>
<reference evidence="2" key="1">
    <citation type="journal article" date="2023" name="Mol. Phylogenet. Evol.">
        <title>Genome-scale phylogeny and comparative genomics of the fungal order Sordariales.</title>
        <authorList>
            <person name="Hensen N."/>
            <person name="Bonometti L."/>
            <person name="Westerberg I."/>
            <person name="Brannstrom I.O."/>
            <person name="Guillou S."/>
            <person name="Cros-Aarteil S."/>
            <person name="Calhoun S."/>
            <person name="Haridas S."/>
            <person name="Kuo A."/>
            <person name="Mondo S."/>
            <person name="Pangilinan J."/>
            <person name="Riley R."/>
            <person name="LaButti K."/>
            <person name="Andreopoulos B."/>
            <person name="Lipzen A."/>
            <person name="Chen C."/>
            <person name="Yan M."/>
            <person name="Daum C."/>
            <person name="Ng V."/>
            <person name="Clum A."/>
            <person name="Steindorff A."/>
            <person name="Ohm R.A."/>
            <person name="Martin F."/>
            <person name="Silar P."/>
            <person name="Natvig D.O."/>
            <person name="Lalanne C."/>
            <person name="Gautier V."/>
            <person name="Ament-Velasquez S.L."/>
            <person name="Kruys A."/>
            <person name="Hutchinson M.I."/>
            <person name="Powell A.J."/>
            <person name="Barry K."/>
            <person name="Miller A.N."/>
            <person name="Grigoriev I.V."/>
            <person name="Debuchy R."/>
            <person name="Gladieux P."/>
            <person name="Hiltunen Thoren M."/>
            <person name="Johannesson H."/>
        </authorList>
    </citation>
    <scope>NUCLEOTIDE SEQUENCE</scope>
    <source>
        <strain evidence="2">CBS 757.83</strain>
    </source>
</reference>